<evidence type="ECO:0000256" key="18">
    <source>
        <dbReference type="ARBA" id="ARBA00075449"/>
    </source>
</evidence>
<dbReference type="GO" id="GO:0098552">
    <property type="term" value="C:side of membrane"/>
    <property type="evidence" value="ECO:0007669"/>
    <property type="project" value="UniProtKB-KW"/>
</dbReference>
<name>A6JG07_RAT</name>
<dbReference type="GO" id="GO:0045121">
    <property type="term" value="C:membrane raft"/>
    <property type="evidence" value="ECO:0007669"/>
    <property type="project" value="UniProtKB-SubCell"/>
</dbReference>
<organism evidence="24 25">
    <name type="scientific">Rattus norvegicus</name>
    <name type="common">Rat</name>
    <dbReference type="NCBI Taxonomy" id="10116"/>
    <lineage>
        <taxon>Eukaryota</taxon>
        <taxon>Metazoa</taxon>
        <taxon>Chordata</taxon>
        <taxon>Craniata</taxon>
        <taxon>Vertebrata</taxon>
        <taxon>Euteleostomi</taxon>
        <taxon>Mammalia</taxon>
        <taxon>Eutheria</taxon>
        <taxon>Euarchontoglires</taxon>
        <taxon>Glires</taxon>
        <taxon>Rodentia</taxon>
        <taxon>Myomorpha</taxon>
        <taxon>Muroidea</taxon>
        <taxon>Muridae</taxon>
        <taxon>Murinae</taxon>
        <taxon>Rattus</taxon>
    </lineage>
</organism>
<dbReference type="InterPro" id="IPR007110">
    <property type="entry name" value="Ig-like_dom"/>
</dbReference>
<dbReference type="SMART" id="SM00409">
    <property type="entry name" value="IG"/>
    <property type="match status" value="2"/>
</dbReference>
<keyword evidence="9" id="KW-0472">Membrane</keyword>
<dbReference type="GO" id="GO:0005576">
    <property type="term" value="C:extracellular region"/>
    <property type="evidence" value="ECO:0007669"/>
    <property type="project" value="UniProtKB-SubCell"/>
</dbReference>
<dbReference type="InterPro" id="IPR003599">
    <property type="entry name" value="Ig_sub"/>
</dbReference>
<evidence type="ECO:0000256" key="11">
    <source>
        <dbReference type="ARBA" id="ARBA00023180"/>
    </source>
</evidence>
<dbReference type="RGD" id="620620">
    <property type="gene designation" value="Cd48"/>
</dbReference>
<gene>
    <name evidence="24 26" type="primary">Cd48</name>
    <name evidence="24" type="ORF">rCG_20442</name>
</gene>
<reference evidence="25" key="1">
    <citation type="submission" date="2005-09" db="EMBL/GenBank/DDBJ databases">
        <authorList>
            <person name="Mural R.J."/>
            <person name="Li P.W."/>
            <person name="Adams M.D."/>
            <person name="Amanatides P.G."/>
            <person name="Baden-Tillson H."/>
            <person name="Barnstead M."/>
            <person name="Chin S.H."/>
            <person name="Dew I."/>
            <person name="Evans C.A."/>
            <person name="Ferriera S."/>
            <person name="Flanigan M."/>
            <person name="Fosler C."/>
            <person name="Glodek A."/>
            <person name="Gu Z."/>
            <person name="Holt R.A."/>
            <person name="Jennings D."/>
            <person name="Kraft C.L."/>
            <person name="Lu F."/>
            <person name="Nguyen T."/>
            <person name="Nusskern D.R."/>
            <person name="Pfannkoch C.M."/>
            <person name="Sitter C."/>
            <person name="Sutton G.G."/>
            <person name="Venter J.C."/>
            <person name="Wang Z."/>
            <person name="Woodage T."/>
            <person name="Zheng X.H."/>
            <person name="Zhong F."/>
        </authorList>
    </citation>
    <scope>NUCLEOTIDE SEQUENCE [LARGE SCALE GENOMIC DNA]</scope>
    <source>
        <strain>BN</strain>
        <strain evidence="25">Sprague-Dawley</strain>
    </source>
</reference>
<dbReference type="FunFam" id="2.60.40.10:FF:001954">
    <property type="entry name" value="CD48 antigen"/>
    <property type="match status" value="1"/>
</dbReference>
<keyword evidence="8" id="KW-0677">Repeat</keyword>
<evidence type="ECO:0000256" key="9">
    <source>
        <dbReference type="ARBA" id="ARBA00023136"/>
    </source>
</evidence>
<evidence type="ECO:0000256" key="4">
    <source>
        <dbReference type="ARBA" id="ARBA00022475"/>
    </source>
</evidence>
<dbReference type="InterPro" id="IPR013783">
    <property type="entry name" value="Ig-like_fold"/>
</dbReference>
<evidence type="ECO:0000256" key="12">
    <source>
        <dbReference type="ARBA" id="ARBA00023288"/>
    </source>
</evidence>
<dbReference type="Pfam" id="PF07686">
    <property type="entry name" value="V-set"/>
    <property type="match status" value="1"/>
</dbReference>
<keyword evidence="10" id="KW-1015">Disulfide bond</keyword>
<evidence type="ECO:0000313" key="24">
    <source>
        <dbReference type="EMBL" id="EDL94663.1"/>
    </source>
</evidence>
<comment type="subunit">
    <text evidence="15">Interacts with CD2. Interacts with CD244; this interaction is possible not only on different cells (trans interaction) but also on the same cell (cis interaction). Interacts with LCK.</text>
</comment>
<dbReference type="CTD" id="962"/>
<dbReference type="SMR" id="A6JG07"/>
<dbReference type="PANTHER" id="PTHR12080:SF134">
    <property type="entry name" value="CD48 ANTIGEN"/>
    <property type="match status" value="1"/>
</dbReference>
<evidence type="ECO:0000256" key="16">
    <source>
        <dbReference type="ARBA" id="ARBA00070691"/>
    </source>
</evidence>
<evidence type="ECO:0000256" key="8">
    <source>
        <dbReference type="ARBA" id="ARBA00022737"/>
    </source>
</evidence>
<dbReference type="Pfam" id="PF13895">
    <property type="entry name" value="Ig_2"/>
    <property type="match status" value="1"/>
</dbReference>
<evidence type="ECO:0000256" key="17">
    <source>
        <dbReference type="ARBA" id="ARBA00075440"/>
    </source>
</evidence>
<evidence type="ECO:0000256" key="13">
    <source>
        <dbReference type="ARBA" id="ARBA00023319"/>
    </source>
</evidence>
<keyword evidence="11" id="KW-0325">Glycoprotein</keyword>
<protein>
    <recommendedName>
        <fullName evidence="16">CD48 antigen</fullName>
    </recommendedName>
    <alternativeName>
        <fullName evidence="21">BCM1 surface antigen</fullName>
    </alternativeName>
    <alternativeName>
        <fullName evidence="20">BLAST-1</fullName>
    </alternativeName>
    <alternativeName>
        <fullName evidence="18">MRC OX-45 surface antigen</fullName>
    </alternativeName>
    <alternativeName>
        <fullName evidence="19">SLAM family member 2</fullName>
    </alternativeName>
    <alternativeName>
        <fullName evidence="17">Signaling lymphocytic activation molecule 2</fullName>
    </alternativeName>
</protein>
<evidence type="ECO:0000256" key="21">
    <source>
        <dbReference type="ARBA" id="ARBA00083677"/>
    </source>
</evidence>
<dbReference type="PROSITE" id="PS50835">
    <property type="entry name" value="IG_LIKE"/>
    <property type="match status" value="1"/>
</dbReference>
<dbReference type="AlphaFoldDB" id="A6JG07"/>
<evidence type="ECO:0000256" key="20">
    <source>
        <dbReference type="ARBA" id="ARBA00080447"/>
    </source>
</evidence>
<dbReference type="RefSeq" id="NP_620803.1">
    <property type="nucleotide sequence ID" value="NM_139103.1"/>
</dbReference>
<dbReference type="InterPro" id="IPR013106">
    <property type="entry name" value="Ig_V-set"/>
</dbReference>
<dbReference type="Gene3D" id="2.60.40.10">
    <property type="entry name" value="Immunoglobulins"/>
    <property type="match status" value="2"/>
</dbReference>
<comment type="subcellular location">
    <subcellularLocation>
        <location evidence="2">Cell membrane</location>
        <topology evidence="2">Lipid-anchor</topology>
        <topology evidence="2">GPI-anchor</topology>
    </subcellularLocation>
    <subcellularLocation>
        <location evidence="1">Membrane raft</location>
    </subcellularLocation>
    <subcellularLocation>
        <location evidence="3">Secreted</location>
    </subcellularLocation>
</comment>
<evidence type="ECO:0000256" key="6">
    <source>
        <dbReference type="ARBA" id="ARBA00022622"/>
    </source>
</evidence>
<sequence length="240" mass="27680">MYFKKRRWFLILESLLLSLVTGFQDQSVPNVNAITGSNVTLTILKHPLASYQRLTWLHTTNQKILEYFPNGKKTVFESVFKDRVDLDKTNGALRIYNVSKEDRGDYYMRMLHETEDQWKITMEVYDLVSKPAIKIEKTKNLTDSCHLRLSCKVEDQGVDYTWYEDSGPFPQRNPGYVLEITITPHNKSTFYTCQVSNPVSSENDTLYFIPPCTLARSSGVHWIAAWLVVTLSIIPSILLA</sequence>
<dbReference type="InterPro" id="IPR036179">
    <property type="entry name" value="Ig-like_dom_sf"/>
</dbReference>
<evidence type="ECO:0000256" key="5">
    <source>
        <dbReference type="ARBA" id="ARBA00022525"/>
    </source>
</evidence>
<feature type="domain" description="Ig-like" evidence="23">
    <location>
        <begin position="131"/>
        <end position="207"/>
    </location>
</feature>
<dbReference type="GO" id="GO:0045321">
    <property type="term" value="P:leukocyte activation"/>
    <property type="evidence" value="ECO:0007669"/>
    <property type="project" value="UniProtKB-ARBA"/>
</dbReference>
<evidence type="ECO:0000259" key="23">
    <source>
        <dbReference type="PROSITE" id="PS50835"/>
    </source>
</evidence>
<keyword evidence="13" id="KW-0393">Immunoglobulin domain</keyword>
<evidence type="ECO:0000256" key="10">
    <source>
        <dbReference type="ARBA" id="ARBA00023157"/>
    </source>
</evidence>
<dbReference type="InterPro" id="IPR015631">
    <property type="entry name" value="CD2/SLAM_rcpt"/>
</dbReference>
<keyword evidence="12" id="KW-0449">Lipoprotein</keyword>
<comment type="function">
    <text evidence="14">Glycosylphosphatidylinositol (GPI)-anchored cell surface glycoprotein that interacts via its N-terminal immunoglobulin domain with cell surface receptors including 2B4/CD244 or CD2 to regulate immune cell function and activation. Participates in T-cell signaling transduction by associating with CD2 and efficiently bringing the Src family protein kinase LCK and LAT to the TCR/CD3 complex. In turn, promotes LCK phosphorylation and subsequent activation. Induces the phosphorylation of the cytoplasmic immunoreceptortyrosine switch motifs (ITSMs) of CD244 initiating a series of signaling events that leads to the generation of the immunological synapse and the directed release of cytolytic granules containing perforin and granzymes by T-lymphocytes and NK-cells.</text>
</comment>
<keyword evidence="6" id="KW-0336">GPI-anchor</keyword>
<accession>A6JG07</accession>
<evidence type="ECO:0000313" key="25">
    <source>
        <dbReference type="Proteomes" id="UP000234681"/>
    </source>
</evidence>
<feature type="signal peptide" evidence="22">
    <location>
        <begin position="1"/>
        <end position="22"/>
    </location>
</feature>
<keyword evidence="5" id="KW-0964">Secreted</keyword>
<dbReference type="KEGG" id="rno:245962"/>
<feature type="chain" id="PRO_5039923200" description="CD48 antigen" evidence="22">
    <location>
        <begin position="23"/>
        <end position="240"/>
    </location>
</feature>
<evidence type="ECO:0000256" key="1">
    <source>
        <dbReference type="ARBA" id="ARBA00004285"/>
    </source>
</evidence>
<dbReference type="GeneID" id="245962"/>
<evidence type="ECO:0000256" key="2">
    <source>
        <dbReference type="ARBA" id="ARBA00004609"/>
    </source>
</evidence>
<evidence type="ECO:0000256" key="15">
    <source>
        <dbReference type="ARBA" id="ARBA00063373"/>
    </source>
</evidence>
<proteinExistence type="predicted"/>
<evidence type="ECO:0000256" key="7">
    <source>
        <dbReference type="ARBA" id="ARBA00022729"/>
    </source>
</evidence>
<evidence type="ECO:0000256" key="14">
    <source>
        <dbReference type="ARBA" id="ARBA00053774"/>
    </source>
</evidence>
<dbReference type="FunFam" id="2.60.40.10:FF:002202">
    <property type="entry name" value="CD48 antigen"/>
    <property type="match status" value="1"/>
</dbReference>
<dbReference type="CDD" id="cd05775">
    <property type="entry name" value="IgV_CD2_like_N"/>
    <property type="match status" value="1"/>
</dbReference>
<evidence type="ECO:0000256" key="3">
    <source>
        <dbReference type="ARBA" id="ARBA00004613"/>
    </source>
</evidence>
<dbReference type="EMBL" id="CH473985">
    <property type="protein sequence ID" value="EDL94663.1"/>
    <property type="molecule type" value="Genomic_DNA"/>
</dbReference>
<dbReference type="OrthoDB" id="9835793at2759"/>
<dbReference type="GO" id="GO:0005886">
    <property type="term" value="C:plasma membrane"/>
    <property type="evidence" value="ECO:0007669"/>
    <property type="project" value="UniProtKB-SubCell"/>
</dbReference>
<dbReference type="Proteomes" id="UP000234681">
    <property type="component" value="Chromosome 13"/>
</dbReference>
<evidence type="ECO:0000256" key="19">
    <source>
        <dbReference type="ARBA" id="ARBA00078224"/>
    </source>
</evidence>
<evidence type="ECO:0000313" key="26">
    <source>
        <dbReference type="RGD" id="620620"/>
    </source>
</evidence>
<evidence type="ECO:0000256" key="22">
    <source>
        <dbReference type="SAM" id="SignalP"/>
    </source>
</evidence>
<dbReference type="PANTHER" id="PTHR12080">
    <property type="entry name" value="SIGNALING LYMPHOCYTIC ACTIVATION MOLECULE"/>
    <property type="match status" value="1"/>
</dbReference>
<dbReference type="SUPFAM" id="SSF48726">
    <property type="entry name" value="Immunoglobulin"/>
    <property type="match status" value="2"/>
</dbReference>
<keyword evidence="7 22" id="KW-0732">Signal</keyword>
<keyword evidence="4" id="KW-1003">Cell membrane</keyword>